<dbReference type="GO" id="GO:0000324">
    <property type="term" value="C:fungal-type vacuole"/>
    <property type="evidence" value="ECO:0007669"/>
    <property type="project" value="TreeGrafter"/>
</dbReference>
<dbReference type="CDD" id="cd05658">
    <property type="entry name" value="M18_DAP"/>
    <property type="match status" value="1"/>
</dbReference>
<dbReference type="Pfam" id="PF02127">
    <property type="entry name" value="Peptidase_M18"/>
    <property type="match status" value="2"/>
</dbReference>
<evidence type="ECO:0000256" key="3">
    <source>
        <dbReference type="RuleBase" id="RU004386"/>
    </source>
</evidence>
<dbReference type="PANTHER" id="PTHR28570:SF3">
    <property type="entry name" value="ASPARTYL AMINOPEPTIDASE"/>
    <property type="match status" value="1"/>
</dbReference>
<dbReference type="PRINTS" id="PR00932">
    <property type="entry name" value="AMINO1PTASE"/>
</dbReference>
<reference evidence="4" key="1">
    <citation type="submission" date="2021-01" db="EMBL/GenBank/DDBJ databases">
        <authorList>
            <person name="Kaushik A."/>
        </authorList>
    </citation>
    <scope>NUCLEOTIDE SEQUENCE</scope>
    <source>
        <strain evidence="4">AG6-10EEA</strain>
    </source>
</reference>
<comment type="similarity">
    <text evidence="3">Belongs to the peptidase M18 family.</text>
</comment>
<dbReference type="InterPro" id="IPR001948">
    <property type="entry name" value="Peptidase_M18"/>
</dbReference>
<accession>A0A8H3HL56</accession>
<dbReference type="Proteomes" id="UP000663853">
    <property type="component" value="Unassembled WGS sequence"/>
</dbReference>
<dbReference type="GO" id="GO:0008237">
    <property type="term" value="F:metallopeptidase activity"/>
    <property type="evidence" value="ECO:0007669"/>
    <property type="project" value="UniProtKB-KW"/>
</dbReference>
<dbReference type="Gene3D" id="3.40.630.10">
    <property type="entry name" value="Zn peptidases"/>
    <property type="match status" value="2"/>
</dbReference>
<sequence length="545" mass="60334">MKDRYHMVLLRSCTISHLIRTPLRGSFRTTTNPAPKLIPHPLKRYMVTMVHPSIPPAAASFLDFINASPTPFHAVHNASERLEAAGFQRVYEKDDWENQLKEGGRYFFTRNQSSLIAFTIPKGWKKGAGLSIVATHTDSPCLRASSPGVQTRQGRLFAGQYPGLSSLLFLPHGTTDRRYVELLHWHWPVYPYNEISLRDLSLAGRVIVTEKGGTKFTSRLVNLKRPLLRIPTLAIHLDRTVNDSFKFNQETQFIPILGQIASQLNGPPVLETSDKNPVIGATGSNVQTNHHTALIDLIAEDISVSPEEIHDFELCLYDVQPSQAGGINNEFIFSPRLDNLMSSFCAVEAMVDSVSADRALPLEGNVNVIALFNHEEIGSVSTSGAESSLLPSLFHRLSPTPAAHDQSIARSFLVSADMGHAIHPSYMDSHEQVHRPEINGGLVVKTNAKQRYATDAIGTFLIRKLVEKRGGRIQEFEVRNDMPCGSTVGPMLSKMGLRTVDVGMPMLSMHSIRETGGTKDVQSYIDAFSSLFEGFKDLDASLKID</sequence>
<proteinExistence type="inferred from homology"/>
<comment type="catalytic activity">
    <reaction evidence="1">
        <text>Release of an N-terminal aspartate or glutamate from a peptide, with a preference for aspartate.</text>
        <dbReference type="EC" id="3.4.11.21"/>
    </reaction>
</comment>
<protein>
    <recommendedName>
        <fullName evidence="2">aspartyl aminopeptidase</fullName>
        <ecNumber evidence="2">3.4.11.21</ecNumber>
    </recommendedName>
</protein>
<dbReference type="EC" id="3.4.11.21" evidence="2"/>
<keyword evidence="3" id="KW-0645">Protease</keyword>
<dbReference type="PANTHER" id="PTHR28570">
    <property type="entry name" value="ASPARTYL AMINOPEPTIDASE"/>
    <property type="match status" value="1"/>
</dbReference>
<keyword evidence="3" id="KW-0031">Aminopeptidase</keyword>
<gene>
    <name evidence="4" type="ORF">RDB_LOCUS151775</name>
</gene>
<comment type="caution">
    <text evidence="4">The sequence shown here is derived from an EMBL/GenBank/DDBJ whole genome shotgun (WGS) entry which is preliminary data.</text>
</comment>
<dbReference type="GO" id="GO:0004177">
    <property type="term" value="F:aminopeptidase activity"/>
    <property type="evidence" value="ECO:0007669"/>
    <property type="project" value="UniProtKB-KW"/>
</dbReference>
<dbReference type="GO" id="GO:0008270">
    <property type="term" value="F:zinc ion binding"/>
    <property type="evidence" value="ECO:0007669"/>
    <property type="project" value="InterPro"/>
</dbReference>
<name>A0A8H3HL56_9AGAM</name>
<keyword evidence="3" id="KW-0378">Hydrolase</keyword>
<organism evidence="4 5">
    <name type="scientific">Rhizoctonia solani</name>
    <dbReference type="NCBI Taxonomy" id="456999"/>
    <lineage>
        <taxon>Eukaryota</taxon>
        <taxon>Fungi</taxon>
        <taxon>Dikarya</taxon>
        <taxon>Basidiomycota</taxon>
        <taxon>Agaricomycotina</taxon>
        <taxon>Agaricomycetes</taxon>
        <taxon>Cantharellales</taxon>
        <taxon>Ceratobasidiaceae</taxon>
        <taxon>Rhizoctonia</taxon>
    </lineage>
</organism>
<keyword evidence="3" id="KW-0862">Zinc</keyword>
<evidence type="ECO:0000313" key="5">
    <source>
        <dbReference type="Proteomes" id="UP000663853"/>
    </source>
</evidence>
<evidence type="ECO:0000256" key="2">
    <source>
        <dbReference type="ARBA" id="ARBA00011965"/>
    </source>
</evidence>
<evidence type="ECO:0000256" key="1">
    <source>
        <dbReference type="ARBA" id="ARBA00001335"/>
    </source>
</evidence>
<keyword evidence="3" id="KW-0482">Metalloprotease</keyword>
<dbReference type="GO" id="GO:0006508">
    <property type="term" value="P:proteolysis"/>
    <property type="evidence" value="ECO:0007669"/>
    <property type="project" value="UniProtKB-KW"/>
</dbReference>
<dbReference type="AlphaFoldDB" id="A0A8H3HL56"/>
<evidence type="ECO:0000313" key="4">
    <source>
        <dbReference type="EMBL" id="CAE6522513.1"/>
    </source>
</evidence>
<dbReference type="SUPFAM" id="SSF101821">
    <property type="entry name" value="Aminopeptidase/glucanase lid domain"/>
    <property type="match status" value="1"/>
</dbReference>
<dbReference type="SUPFAM" id="SSF53187">
    <property type="entry name" value="Zn-dependent exopeptidases"/>
    <property type="match status" value="1"/>
</dbReference>
<keyword evidence="3" id="KW-0479">Metal-binding</keyword>
<dbReference type="EMBL" id="CAJMXA010003888">
    <property type="protein sequence ID" value="CAE6522513.1"/>
    <property type="molecule type" value="Genomic_DNA"/>
</dbReference>